<accession>A0A3A4R818</accession>
<proteinExistence type="predicted"/>
<feature type="domain" description="YgjP-like metallopeptidase" evidence="1">
    <location>
        <begin position="22"/>
        <end position="229"/>
    </location>
</feature>
<dbReference type="PANTHER" id="PTHR30399">
    <property type="entry name" value="UNCHARACTERIZED PROTEIN YGJP"/>
    <property type="match status" value="1"/>
</dbReference>
<comment type="caution">
    <text evidence="2">The sequence shown here is derived from an EMBL/GenBank/DDBJ whole genome shotgun (WGS) entry which is preliminary data.</text>
</comment>
<organism evidence="2 3">
    <name type="scientific">Candidatus Auribacter fodinae</name>
    <dbReference type="NCBI Taxonomy" id="2093366"/>
    <lineage>
        <taxon>Bacteria</taxon>
        <taxon>Pseudomonadati</taxon>
        <taxon>Candidatus Auribacterota</taxon>
        <taxon>Candidatus Auribacteria</taxon>
        <taxon>Candidatus Auribacterales</taxon>
        <taxon>Candidatus Auribacteraceae</taxon>
        <taxon>Candidatus Auribacter</taxon>
    </lineage>
</organism>
<dbReference type="Proteomes" id="UP000266426">
    <property type="component" value="Unassembled WGS sequence"/>
</dbReference>
<dbReference type="AlphaFoldDB" id="A0A3A4R818"/>
<evidence type="ECO:0000259" key="1">
    <source>
        <dbReference type="Pfam" id="PF01863"/>
    </source>
</evidence>
<gene>
    <name evidence="2" type="ORF">C4541_03755</name>
</gene>
<dbReference type="PANTHER" id="PTHR30399:SF1">
    <property type="entry name" value="UTP PYROPHOSPHATASE"/>
    <property type="match status" value="1"/>
</dbReference>
<dbReference type="Pfam" id="PF01863">
    <property type="entry name" value="YgjP-like"/>
    <property type="match status" value="1"/>
</dbReference>
<dbReference type="Gene3D" id="3.30.2010.10">
    <property type="entry name" value="Metalloproteases ('zincins'), catalytic domain"/>
    <property type="match status" value="1"/>
</dbReference>
<evidence type="ECO:0000313" key="3">
    <source>
        <dbReference type="Proteomes" id="UP000266426"/>
    </source>
</evidence>
<reference evidence="2 3" key="1">
    <citation type="journal article" date="2017" name="ISME J.">
        <title>Energy and carbon metabolisms in a deep terrestrial subsurface fluid microbial community.</title>
        <authorList>
            <person name="Momper L."/>
            <person name="Jungbluth S.P."/>
            <person name="Lee M.D."/>
            <person name="Amend J.P."/>
        </authorList>
    </citation>
    <scope>NUCLEOTIDE SEQUENCE [LARGE SCALE GENOMIC DNA]</scope>
    <source>
        <strain evidence="2">SURF_26</strain>
    </source>
</reference>
<name>A0A3A4R818_9BACT</name>
<dbReference type="InterPro" id="IPR002725">
    <property type="entry name" value="YgjP-like_metallopeptidase"/>
</dbReference>
<dbReference type="InterPro" id="IPR053136">
    <property type="entry name" value="UTP_pyrophosphatase-like"/>
</dbReference>
<dbReference type="EMBL" id="QZJZ01000026">
    <property type="protein sequence ID" value="RJP60586.1"/>
    <property type="molecule type" value="Genomic_DNA"/>
</dbReference>
<evidence type="ECO:0000313" key="2">
    <source>
        <dbReference type="EMBL" id="RJP60586.1"/>
    </source>
</evidence>
<protein>
    <submittedName>
        <fullName evidence="2">M48 family peptidase</fullName>
    </submittedName>
</protein>
<dbReference type="CDD" id="cd07344">
    <property type="entry name" value="M48_yhfN_like"/>
    <property type="match status" value="1"/>
</dbReference>
<sequence>MNTIVTLDDIGQVTLIKRKAMRNIRIRITPHGEVIVSMPYRVSHKEALKLVQNKSGWIRAQLDRSAARMSVFTPESRFSTRSHALYMYPEMREDISVRLTEKHITVRYPLHLHPEDSMLQQAVRSGVERAWRKEALEYIPERVAYFADKHNLRYKSVAVRNAKTRWGSCCAKNSINISLFCMRLPDELIDYIILHELAHTVVKSHNRRFWEFLLSLEPNVYGLNNRLKQYTPAVY</sequence>